<reference evidence="2 3" key="1">
    <citation type="submission" date="2019-06" db="EMBL/GenBank/DDBJ databases">
        <title>Sequencing the genomes of 1000 actinobacteria strains.</title>
        <authorList>
            <person name="Klenk H.-P."/>
        </authorList>
    </citation>
    <scope>NUCLEOTIDE SEQUENCE [LARGE SCALE GENOMIC DNA]</scope>
    <source>
        <strain evidence="2 3">DSM 102200</strain>
    </source>
</reference>
<dbReference type="Proteomes" id="UP000316096">
    <property type="component" value="Unassembled WGS sequence"/>
</dbReference>
<gene>
    <name evidence="2" type="ORF">FB559_5286</name>
</gene>
<evidence type="ECO:0000313" key="3">
    <source>
        <dbReference type="Proteomes" id="UP000316096"/>
    </source>
</evidence>
<dbReference type="EMBL" id="VFOZ01000001">
    <property type="protein sequence ID" value="TQL99591.1"/>
    <property type="molecule type" value="Genomic_DNA"/>
</dbReference>
<sequence length="224" mass="23716">MEPSRTRRLAAWAAAAALLPLALASPARAVNRYTIQPNSPKPAACDNSGTIPAGTWLQNKVCGYFIGTALAGTSFDVHETAASGYHYGRDHGSNNLCAWIPPAALSPNPTGTAAVSCSDTIKQAIAHRRSFGYDFNAPPHDQTDGTAITVDPACGAFYNYYSDSTYGSGALRDPAGTPSSEVRYRFTANGGAGMVVRDAALGWVFMSRACVTDWRGVVFDDQND</sequence>
<feature type="signal peptide" evidence="1">
    <location>
        <begin position="1"/>
        <end position="29"/>
    </location>
</feature>
<comment type="caution">
    <text evidence="2">The sequence shown here is derived from an EMBL/GenBank/DDBJ whole genome shotgun (WGS) entry which is preliminary data.</text>
</comment>
<feature type="chain" id="PRO_5021760673" description="Peptidase inhibitor family I36" evidence="1">
    <location>
        <begin position="30"/>
        <end position="224"/>
    </location>
</feature>
<keyword evidence="1" id="KW-0732">Signal</keyword>
<protein>
    <recommendedName>
        <fullName evidence="4">Peptidase inhibitor family I36</fullName>
    </recommendedName>
</protein>
<accession>A0A543CR71</accession>
<dbReference type="AlphaFoldDB" id="A0A543CR71"/>
<evidence type="ECO:0000313" key="2">
    <source>
        <dbReference type="EMBL" id="TQL99591.1"/>
    </source>
</evidence>
<name>A0A543CR71_9ACTN</name>
<evidence type="ECO:0000256" key="1">
    <source>
        <dbReference type="SAM" id="SignalP"/>
    </source>
</evidence>
<evidence type="ECO:0008006" key="4">
    <source>
        <dbReference type="Google" id="ProtNLM"/>
    </source>
</evidence>
<proteinExistence type="predicted"/>
<dbReference type="OrthoDB" id="4188782at2"/>
<organism evidence="2 3">
    <name type="scientific">Actinoallomurus bryophytorum</name>
    <dbReference type="NCBI Taxonomy" id="1490222"/>
    <lineage>
        <taxon>Bacteria</taxon>
        <taxon>Bacillati</taxon>
        <taxon>Actinomycetota</taxon>
        <taxon>Actinomycetes</taxon>
        <taxon>Streptosporangiales</taxon>
        <taxon>Thermomonosporaceae</taxon>
        <taxon>Actinoallomurus</taxon>
    </lineage>
</organism>
<keyword evidence="3" id="KW-1185">Reference proteome</keyword>
<dbReference type="RefSeq" id="WP_141958503.1">
    <property type="nucleotide sequence ID" value="NZ_VFOZ01000001.1"/>
</dbReference>